<dbReference type="Pfam" id="PF07722">
    <property type="entry name" value="Peptidase_C26"/>
    <property type="match status" value="1"/>
</dbReference>
<evidence type="ECO:0000313" key="1">
    <source>
        <dbReference type="EMBL" id="RUO78401.1"/>
    </source>
</evidence>
<dbReference type="GO" id="GO:0016811">
    <property type="term" value="F:hydrolase activity, acting on carbon-nitrogen (but not peptide) bonds, in linear amides"/>
    <property type="evidence" value="ECO:0007669"/>
    <property type="project" value="InterPro"/>
</dbReference>
<dbReference type="GO" id="GO:0005829">
    <property type="term" value="C:cytosol"/>
    <property type="evidence" value="ECO:0007669"/>
    <property type="project" value="TreeGrafter"/>
</dbReference>
<dbReference type="Gene3D" id="3.40.50.880">
    <property type="match status" value="1"/>
</dbReference>
<name>A0A432ZKA5_9GAMM</name>
<proteinExistence type="predicted"/>
<comment type="caution">
    <text evidence="1">The sequence shown here is derived from an EMBL/GenBank/DDBJ whole genome shotgun (WGS) entry which is preliminary data.</text>
</comment>
<protein>
    <submittedName>
        <fullName evidence="1">Glutamine amidotransferase</fullName>
    </submittedName>
</protein>
<dbReference type="PANTHER" id="PTHR43235">
    <property type="entry name" value="GLUTAMINE AMIDOTRANSFERASE PB2B2.05-RELATED"/>
    <property type="match status" value="1"/>
</dbReference>
<dbReference type="EMBL" id="PIQG01000002">
    <property type="protein sequence ID" value="RUO78401.1"/>
    <property type="molecule type" value="Genomic_DNA"/>
</dbReference>
<keyword evidence="1" id="KW-0808">Transferase</keyword>
<dbReference type="Proteomes" id="UP000288279">
    <property type="component" value="Unassembled WGS sequence"/>
</dbReference>
<accession>A0A432ZKA5</accession>
<evidence type="ECO:0000313" key="2">
    <source>
        <dbReference type="Proteomes" id="UP000288279"/>
    </source>
</evidence>
<dbReference type="InterPro" id="IPR011697">
    <property type="entry name" value="Peptidase_C26"/>
</dbReference>
<dbReference type="PROSITE" id="PS51273">
    <property type="entry name" value="GATASE_TYPE_1"/>
    <property type="match status" value="1"/>
</dbReference>
<keyword evidence="1" id="KW-0315">Glutamine amidotransferase</keyword>
<dbReference type="GO" id="GO:0016740">
    <property type="term" value="F:transferase activity"/>
    <property type="evidence" value="ECO:0007669"/>
    <property type="project" value="UniProtKB-KW"/>
</dbReference>
<organism evidence="1 2">
    <name type="scientific">Pseudidiomarina taiwanensis</name>
    <dbReference type="NCBI Taxonomy" id="337250"/>
    <lineage>
        <taxon>Bacteria</taxon>
        <taxon>Pseudomonadati</taxon>
        <taxon>Pseudomonadota</taxon>
        <taxon>Gammaproteobacteria</taxon>
        <taxon>Alteromonadales</taxon>
        <taxon>Idiomarinaceae</taxon>
        <taxon>Pseudidiomarina</taxon>
    </lineage>
</organism>
<dbReference type="InterPro" id="IPR029062">
    <property type="entry name" value="Class_I_gatase-like"/>
</dbReference>
<sequence>MTKATKKLIAISQRYDKVAGREEWRDALDTKWTELLEQIGFLPIVLPSHLTDVSGFLAEIGIDGLILSGGNDIGSAPFRDAIEKEALLYADRHDLPVLGVCRGMQFLFHVSGGLLRDCSGHVATIHILNGQWAREHNFDEVNSYHNQAILRVDCPNTFEVLATTEDNIVEAFRHKEKRWLGIMWHPERENPFKASDLALIKAHFQNENFQDKDLKSNG</sequence>
<gene>
    <name evidence="1" type="ORF">CWI83_05065</name>
</gene>
<dbReference type="SUPFAM" id="SSF52317">
    <property type="entry name" value="Class I glutamine amidotransferase-like"/>
    <property type="match status" value="1"/>
</dbReference>
<reference evidence="1 2" key="1">
    <citation type="journal article" date="2011" name="Front. Microbiol.">
        <title>Genomic signatures of strain selection and enhancement in Bacillus atrophaeus var. globigii, a historical biowarfare simulant.</title>
        <authorList>
            <person name="Gibbons H.S."/>
            <person name="Broomall S.M."/>
            <person name="McNew L.A."/>
            <person name="Daligault H."/>
            <person name="Chapman C."/>
            <person name="Bruce D."/>
            <person name="Karavis M."/>
            <person name="Krepps M."/>
            <person name="McGregor P.A."/>
            <person name="Hong C."/>
            <person name="Park K.H."/>
            <person name="Akmal A."/>
            <person name="Feldman A."/>
            <person name="Lin J.S."/>
            <person name="Chang W.E."/>
            <person name="Higgs B.W."/>
            <person name="Demirev P."/>
            <person name="Lindquist J."/>
            <person name="Liem A."/>
            <person name="Fochler E."/>
            <person name="Read T.D."/>
            <person name="Tapia R."/>
            <person name="Johnson S."/>
            <person name="Bishop-Lilly K.A."/>
            <person name="Detter C."/>
            <person name="Han C."/>
            <person name="Sozhamannan S."/>
            <person name="Rosenzweig C.N."/>
            <person name="Skowronski E.W."/>
        </authorList>
    </citation>
    <scope>NUCLEOTIDE SEQUENCE [LARGE SCALE GENOMIC DNA]</scope>
    <source>
        <strain evidence="1 2">PIT1</strain>
    </source>
</reference>
<dbReference type="PANTHER" id="PTHR43235:SF1">
    <property type="entry name" value="GLUTAMINE AMIDOTRANSFERASE PB2B2.05-RELATED"/>
    <property type="match status" value="1"/>
</dbReference>
<dbReference type="OrthoDB" id="9813383at2"/>
<keyword evidence="2" id="KW-1185">Reference proteome</keyword>
<dbReference type="InterPro" id="IPR044668">
    <property type="entry name" value="PuuD-like"/>
</dbReference>
<dbReference type="RefSeq" id="WP_126826624.1">
    <property type="nucleotide sequence ID" value="NZ_PIQG01000002.1"/>
</dbReference>
<dbReference type="AlphaFoldDB" id="A0A432ZKA5"/>